<dbReference type="RefSeq" id="WP_081345932.1">
    <property type="nucleotide sequence ID" value="NZ_CBCRWJ010000019.1"/>
</dbReference>
<dbReference type="Pfam" id="PF13379">
    <property type="entry name" value="NMT1_2"/>
    <property type="match status" value="1"/>
</dbReference>
<dbReference type="Gene3D" id="3.40.190.10">
    <property type="entry name" value="Periplasmic binding protein-like II"/>
    <property type="match status" value="2"/>
</dbReference>
<comment type="caution">
    <text evidence="2">The sequence shown here is derived from an EMBL/GenBank/DDBJ whole genome shotgun (WGS) entry which is preliminary data.</text>
</comment>
<proteinExistence type="predicted"/>
<organism evidence="2 3">
    <name type="scientific">Janthinobacterium lividum</name>
    <dbReference type="NCBI Taxonomy" id="29581"/>
    <lineage>
        <taxon>Bacteria</taxon>
        <taxon>Pseudomonadati</taxon>
        <taxon>Pseudomonadota</taxon>
        <taxon>Betaproteobacteria</taxon>
        <taxon>Burkholderiales</taxon>
        <taxon>Oxalobacteraceae</taxon>
        <taxon>Janthinobacterium</taxon>
    </lineage>
</organism>
<evidence type="ECO:0000313" key="3">
    <source>
        <dbReference type="Proteomes" id="UP001237592"/>
    </source>
</evidence>
<keyword evidence="3" id="KW-1185">Reference proteome</keyword>
<dbReference type="EMBL" id="JAVFKP010000007">
    <property type="protein sequence ID" value="MDQ4628906.1"/>
    <property type="molecule type" value="Genomic_DNA"/>
</dbReference>
<dbReference type="InterPro" id="IPR006311">
    <property type="entry name" value="TAT_signal"/>
</dbReference>
<name>A0ABU0XZ82_9BURK</name>
<dbReference type="PANTHER" id="PTHR30024">
    <property type="entry name" value="ALIPHATIC SULFONATES-BINDING PROTEIN-RELATED"/>
    <property type="match status" value="1"/>
</dbReference>
<dbReference type="PANTHER" id="PTHR30024:SF7">
    <property type="entry name" value="NITRATE_NITRITE BINDING PROTEIN NRTA"/>
    <property type="match status" value="1"/>
</dbReference>
<dbReference type="Proteomes" id="UP001237592">
    <property type="component" value="Unassembled WGS sequence"/>
</dbReference>
<dbReference type="PROSITE" id="PS51318">
    <property type="entry name" value="TAT"/>
    <property type="match status" value="1"/>
</dbReference>
<dbReference type="SUPFAM" id="SSF53850">
    <property type="entry name" value="Periplasmic binding protein-like II"/>
    <property type="match status" value="1"/>
</dbReference>
<feature type="chain" id="PRO_5046273842" evidence="1">
    <location>
        <begin position="29"/>
        <end position="350"/>
    </location>
</feature>
<protein>
    <submittedName>
        <fullName evidence="2">ABC transporter substrate-binding protein</fullName>
    </submittedName>
</protein>
<reference evidence="2 3" key="1">
    <citation type="submission" date="2023-08" db="EMBL/GenBank/DDBJ databases">
        <title>Draft genome sequence of Janthinobacterium lividum.</title>
        <authorList>
            <person name="Chun B.H."/>
            <person name="Lee Y."/>
        </authorList>
    </citation>
    <scope>NUCLEOTIDE SEQUENCE [LARGE SCALE GENOMIC DNA]</scope>
    <source>
        <strain evidence="2 3">AMJK</strain>
    </source>
</reference>
<feature type="signal peptide" evidence="1">
    <location>
        <begin position="1"/>
        <end position="28"/>
    </location>
</feature>
<gene>
    <name evidence="2" type="ORF">RB624_23760</name>
</gene>
<sequence length="350" mass="38199">MMNRRTMLARLGLLAGGAAAWPARTAAAAPLAPVLAGHPAYIVNYLPHMVALTQQYMREEGLDFRLMSSDGGTKLRDIVAGGQVSFGLGDSTHPIQLANRGRPAKILLAIDRRCPYTNVVVRSDLYEKGITTLQALADYRRPDRARPIVAVATLGGGQYVYASYLFEQIGAANKLNLVSGGVTLTMLGGLRSGQFDAIVAPAAWQIEAERGGFGKTIFDVSDDASWNRYFGGPLPVTCAYALQSTIDRYPQLVQAYVNGMVRALHWIRRSSSAQIWQEVGVRQLRETRADTAVLELDAFKRTASYDGETDAAAFANGAPIWFRPGTGIKPIRYADVTDLSFLHLSRRKYG</sequence>
<evidence type="ECO:0000256" key="1">
    <source>
        <dbReference type="SAM" id="SignalP"/>
    </source>
</evidence>
<evidence type="ECO:0000313" key="2">
    <source>
        <dbReference type="EMBL" id="MDQ4628906.1"/>
    </source>
</evidence>
<keyword evidence="1" id="KW-0732">Signal</keyword>
<accession>A0ABU0XZ82</accession>